<gene>
    <name evidence="1" type="ORF">HZU40_20195</name>
</gene>
<protein>
    <submittedName>
        <fullName evidence="1">Uncharacterized protein</fullName>
    </submittedName>
</protein>
<accession>A0A7G8P8B3</accession>
<dbReference type="AlphaFoldDB" id="A0A7G8P8B3"/>
<dbReference type="Proteomes" id="UP000515498">
    <property type="component" value="Chromosome"/>
</dbReference>
<evidence type="ECO:0000313" key="1">
    <source>
        <dbReference type="EMBL" id="QNJ90579.1"/>
    </source>
</evidence>
<evidence type="ECO:0000313" key="2">
    <source>
        <dbReference type="Proteomes" id="UP000515498"/>
    </source>
</evidence>
<name>A0A7G8P8B3_9MYCO</name>
<dbReference type="EMBL" id="CP059894">
    <property type="protein sequence ID" value="QNJ90579.1"/>
    <property type="molecule type" value="Genomic_DNA"/>
</dbReference>
<reference evidence="1 2" key="1">
    <citation type="submission" date="2020-07" db="EMBL/GenBank/DDBJ databases">
        <title>Draft genome sequence of four isobutane-metabolizing strains capable of cometabolically degrading diverse ether contaminants.</title>
        <authorList>
            <person name="Chen W."/>
            <person name="Faulkner N."/>
            <person name="Smith C."/>
            <person name="Hyman M."/>
        </authorList>
    </citation>
    <scope>NUCLEOTIDE SEQUENCE [LARGE SCALE GENOMIC DNA]</scope>
    <source>
        <strain evidence="1 2">2A</strain>
    </source>
</reference>
<sequence length="148" mass="16189">MAFKKVKVNFHHIKNENTGDDSGDQLEIFGRFDVARLVFDPDIGEILSFDNQNLFDVSSDNAIDLEQGAAFVVDRSAVLTINDGEILQITGHVLDEDDTFGGSDDDMGTLDARFNLGEISNGLVSIGNFQESDQIVSVKMSFQILAQG</sequence>
<dbReference type="KEGG" id="mflu:HZU40_20195"/>
<proteinExistence type="predicted"/>
<organism evidence="1 2">
    <name type="scientific">Mycolicibacterium fluoranthenivorans</name>
    <dbReference type="NCBI Taxonomy" id="258505"/>
    <lineage>
        <taxon>Bacteria</taxon>
        <taxon>Bacillati</taxon>
        <taxon>Actinomycetota</taxon>
        <taxon>Actinomycetes</taxon>
        <taxon>Mycobacteriales</taxon>
        <taxon>Mycobacteriaceae</taxon>
        <taxon>Mycolicibacterium</taxon>
    </lineage>
</organism>
<dbReference type="RefSeq" id="WP_187095554.1">
    <property type="nucleotide sequence ID" value="NZ_CP059894.1"/>
</dbReference>